<dbReference type="GO" id="GO:0004674">
    <property type="term" value="F:protein serine/threonine kinase activity"/>
    <property type="evidence" value="ECO:0007669"/>
    <property type="project" value="UniProtKB-KW"/>
</dbReference>
<dbReference type="InterPro" id="IPR001245">
    <property type="entry name" value="Ser-Thr/Tyr_kinase_cat_dom"/>
</dbReference>
<dbReference type="Pfam" id="PF07714">
    <property type="entry name" value="PK_Tyr_Ser-Thr"/>
    <property type="match status" value="1"/>
</dbReference>
<dbReference type="FunFam" id="3.30.200.20:FF:000039">
    <property type="entry name" value="receptor-like protein kinase FERONIA"/>
    <property type="match status" value="1"/>
</dbReference>
<comment type="caution">
    <text evidence="11">The sequence shown here is derived from an EMBL/GenBank/DDBJ whole genome shotgun (WGS) entry which is preliminary data.</text>
</comment>
<dbReference type="InterPro" id="IPR008271">
    <property type="entry name" value="Ser/Thr_kinase_AS"/>
</dbReference>
<dbReference type="InterPro" id="IPR045272">
    <property type="entry name" value="ANXUR1/2-like"/>
</dbReference>
<dbReference type="InterPro" id="IPR011009">
    <property type="entry name" value="Kinase-like_dom_sf"/>
</dbReference>
<dbReference type="Proteomes" id="UP001408789">
    <property type="component" value="Unassembled WGS sequence"/>
</dbReference>
<evidence type="ECO:0000259" key="9">
    <source>
        <dbReference type="PROSITE" id="PS50011"/>
    </source>
</evidence>
<dbReference type="PROSITE" id="PS50011">
    <property type="entry name" value="PROTEIN_KINASE_DOM"/>
    <property type="match status" value="1"/>
</dbReference>
<evidence type="ECO:0000256" key="8">
    <source>
        <dbReference type="RuleBase" id="RU000304"/>
    </source>
</evidence>
<evidence type="ECO:0000256" key="5">
    <source>
        <dbReference type="ARBA" id="ARBA00022777"/>
    </source>
</evidence>
<feature type="domain" description="Protein kinase" evidence="9">
    <location>
        <begin position="23"/>
        <end position="303"/>
    </location>
</feature>
<feature type="domain" description="HMA" evidence="10">
    <location>
        <begin position="418"/>
        <end position="484"/>
    </location>
</feature>
<dbReference type="InterPro" id="IPR036163">
    <property type="entry name" value="HMA_dom_sf"/>
</dbReference>
<sequence>MMAGLKESQHLTLPFKEIEVATQNFLTCIGKGGYGEVYKGELVMAGKPTMVAVKRLNEKFGQGLKEFLTEVQLLTGQEHPNLISLLGYCDEGNEKIIVYEYAERRSLDRYIRPNDTTYCLTWLERLKICVGAARGLDHLHSHVGKHQSIIHRDIKSANILLDDKWVAKISDLGLSKLSLAGLDRSMVISHACGTPGYYDPEYITSGIVTKKSDVYSFGMVLFEVLCGRLCTIKDDNGLLLSAKLVKDYYQKSKLEEIVHPILRKQMSTFSMHKFSGIAYKCLHDDREQRPLMDVVKKELEEMLKIELSPSGYLAIEGTSAVNQPVVIQPISIPTTQKTTVTVVKVDVHDDEEKRMAMKALTRQQGVESIAADMKDKKFTITGVIDLECIAKTLEQWHPQILTVAVGLEKVKKFSTQETVVIVVKVKAHDNKETNKAIVVVSTLPGFESIDMDMKDKKLTIIGVMDPVLVVRKLRKWHPVLLTVKSPKD</sequence>
<dbReference type="AlphaFoldDB" id="A0AAP0D585"/>
<dbReference type="GO" id="GO:0004714">
    <property type="term" value="F:transmembrane receptor protein tyrosine kinase activity"/>
    <property type="evidence" value="ECO:0007669"/>
    <property type="project" value="InterPro"/>
</dbReference>
<accession>A0AAP0D585</accession>
<dbReference type="Gene3D" id="3.30.70.100">
    <property type="match status" value="2"/>
</dbReference>
<dbReference type="GO" id="GO:0005524">
    <property type="term" value="F:ATP binding"/>
    <property type="evidence" value="ECO:0007669"/>
    <property type="project" value="UniProtKB-UniRule"/>
</dbReference>
<evidence type="ECO:0000259" key="10">
    <source>
        <dbReference type="PROSITE" id="PS50846"/>
    </source>
</evidence>
<dbReference type="EMBL" id="JBCNJP010000014">
    <property type="protein sequence ID" value="KAK9068890.1"/>
    <property type="molecule type" value="Genomic_DNA"/>
</dbReference>
<dbReference type="PROSITE" id="PS00107">
    <property type="entry name" value="PROTEIN_KINASE_ATP"/>
    <property type="match status" value="1"/>
</dbReference>
<dbReference type="InterPro" id="IPR006121">
    <property type="entry name" value="HMA_dom"/>
</dbReference>
<dbReference type="InterPro" id="IPR000719">
    <property type="entry name" value="Prot_kinase_dom"/>
</dbReference>
<keyword evidence="6 7" id="KW-0067">ATP-binding</keyword>
<comment type="similarity">
    <text evidence="8">Belongs to the protein kinase superfamily.</text>
</comment>
<dbReference type="InterPro" id="IPR017441">
    <property type="entry name" value="Protein_kinase_ATP_BS"/>
</dbReference>
<protein>
    <submittedName>
        <fullName evidence="11">Uncharacterized protein</fullName>
    </submittedName>
</protein>
<evidence type="ECO:0000256" key="3">
    <source>
        <dbReference type="ARBA" id="ARBA00022679"/>
    </source>
</evidence>
<dbReference type="Gene3D" id="1.10.510.10">
    <property type="entry name" value="Transferase(Phosphotransferase) domain 1"/>
    <property type="match status" value="1"/>
</dbReference>
<keyword evidence="3" id="KW-0808">Transferase</keyword>
<keyword evidence="2 8" id="KW-0723">Serine/threonine-protein kinase</keyword>
<dbReference type="GO" id="GO:0009626">
    <property type="term" value="P:plant-type hypersensitive response"/>
    <property type="evidence" value="ECO:0007669"/>
    <property type="project" value="UniProtKB-KW"/>
</dbReference>
<dbReference type="SUPFAM" id="SSF55008">
    <property type="entry name" value="HMA, heavy metal-associated domain"/>
    <property type="match status" value="1"/>
</dbReference>
<comment type="subcellular location">
    <subcellularLocation>
        <location evidence="1">Membrane</location>
        <topology evidence="1">Peripheral membrane protein</topology>
    </subcellularLocation>
</comment>
<evidence type="ECO:0000256" key="7">
    <source>
        <dbReference type="PROSITE-ProRule" id="PRU10141"/>
    </source>
</evidence>
<evidence type="ECO:0000313" key="12">
    <source>
        <dbReference type="Proteomes" id="UP001408789"/>
    </source>
</evidence>
<dbReference type="GO" id="GO:0009506">
    <property type="term" value="C:plasmodesma"/>
    <property type="evidence" value="ECO:0007669"/>
    <property type="project" value="TreeGrafter"/>
</dbReference>
<dbReference type="PROSITE" id="PS50846">
    <property type="entry name" value="HMA_2"/>
    <property type="match status" value="2"/>
</dbReference>
<keyword evidence="12" id="KW-1185">Reference proteome</keyword>
<evidence type="ECO:0000256" key="6">
    <source>
        <dbReference type="ARBA" id="ARBA00022840"/>
    </source>
</evidence>
<evidence type="ECO:0000313" key="11">
    <source>
        <dbReference type="EMBL" id="KAK9068890.1"/>
    </source>
</evidence>
<organism evidence="11 12">
    <name type="scientific">Deinandra increscens subsp. villosa</name>
    <dbReference type="NCBI Taxonomy" id="3103831"/>
    <lineage>
        <taxon>Eukaryota</taxon>
        <taxon>Viridiplantae</taxon>
        <taxon>Streptophyta</taxon>
        <taxon>Embryophyta</taxon>
        <taxon>Tracheophyta</taxon>
        <taxon>Spermatophyta</taxon>
        <taxon>Magnoliopsida</taxon>
        <taxon>eudicotyledons</taxon>
        <taxon>Gunneridae</taxon>
        <taxon>Pentapetalae</taxon>
        <taxon>asterids</taxon>
        <taxon>campanulids</taxon>
        <taxon>Asterales</taxon>
        <taxon>Asteraceae</taxon>
        <taxon>Asteroideae</taxon>
        <taxon>Heliantheae alliance</taxon>
        <taxon>Madieae</taxon>
        <taxon>Madiinae</taxon>
        <taxon>Deinandra</taxon>
    </lineage>
</organism>
<dbReference type="SUPFAM" id="SSF56112">
    <property type="entry name" value="Protein kinase-like (PK-like)"/>
    <property type="match status" value="1"/>
</dbReference>
<dbReference type="GO" id="GO:0046872">
    <property type="term" value="F:metal ion binding"/>
    <property type="evidence" value="ECO:0007669"/>
    <property type="project" value="InterPro"/>
</dbReference>
<dbReference type="PROSITE" id="PS00108">
    <property type="entry name" value="PROTEIN_KINASE_ST"/>
    <property type="match status" value="1"/>
</dbReference>
<dbReference type="SMART" id="SM00220">
    <property type="entry name" value="S_TKc"/>
    <property type="match status" value="1"/>
</dbReference>
<reference evidence="11 12" key="1">
    <citation type="submission" date="2024-04" db="EMBL/GenBank/DDBJ databases">
        <title>The reference genome of an endangered Asteraceae, Deinandra increscens subsp. villosa, native to the Central Coast of California.</title>
        <authorList>
            <person name="Guilliams M."/>
            <person name="Hasenstab-Lehman K."/>
            <person name="Meyer R."/>
            <person name="Mcevoy S."/>
        </authorList>
    </citation>
    <scope>NUCLEOTIDE SEQUENCE [LARGE SCALE GENOMIC DNA]</scope>
    <source>
        <tissue evidence="11">Leaf</tissue>
    </source>
</reference>
<evidence type="ECO:0000256" key="4">
    <source>
        <dbReference type="ARBA" id="ARBA00022741"/>
    </source>
</evidence>
<keyword evidence="5" id="KW-0418">Kinase</keyword>
<proteinExistence type="inferred from homology"/>
<feature type="binding site" evidence="7">
    <location>
        <position position="54"/>
    </location>
    <ligand>
        <name>ATP</name>
        <dbReference type="ChEBI" id="CHEBI:30616"/>
    </ligand>
</feature>
<evidence type="ECO:0000256" key="1">
    <source>
        <dbReference type="ARBA" id="ARBA00004170"/>
    </source>
</evidence>
<dbReference type="Gene3D" id="3.30.200.20">
    <property type="entry name" value="Phosphorylase Kinase, domain 1"/>
    <property type="match status" value="1"/>
</dbReference>
<dbReference type="GO" id="GO:0005886">
    <property type="term" value="C:plasma membrane"/>
    <property type="evidence" value="ECO:0007669"/>
    <property type="project" value="TreeGrafter"/>
</dbReference>
<name>A0AAP0D585_9ASTR</name>
<keyword evidence="4 7" id="KW-0547">Nucleotide-binding</keyword>
<dbReference type="PANTHER" id="PTHR27003">
    <property type="entry name" value="OS07G0166700 PROTEIN"/>
    <property type="match status" value="1"/>
</dbReference>
<gene>
    <name evidence="11" type="ORF">SSX86_013006</name>
</gene>
<evidence type="ECO:0000256" key="2">
    <source>
        <dbReference type="ARBA" id="ARBA00022527"/>
    </source>
</evidence>
<dbReference type="PANTHER" id="PTHR27003:SF361">
    <property type="entry name" value="PROTEIN KINASE DOMAIN-CONTAINING PROTEIN"/>
    <property type="match status" value="1"/>
</dbReference>
<feature type="domain" description="HMA" evidence="10">
    <location>
        <begin position="338"/>
        <end position="404"/>
    </location>
</feature>